<name>A0ACD4RBE3_9BACI</name>
<reference evidence="2" key="1">
    <citation type="journal article" date="2025" name="Aquaculture">
        <title>Assessment of the bioflocculant production and safety properties of Metabacillus hrfriensis sp. nov. based on phenotypic and whole-genome sequencing analysis.</title>
        <authorList>
            <person name="Zhang R."/>
            <person name="Zhao Z."/>
            <person name="Luo L."/>
            <person name="Wang S."/>
            <person name="Guo K."/>
            <person name="Xu W."/>
        </authorList>
    </citation>
    <scope>NUCLEOTIDE SEQUENCE [LARGE SCALE GENOMIC DNA]</scope>
    <source>
        <strain evidence="2">CT-WN-B3</strain>
    </source>
</reference>
<dbReference type="EMBL" id="CP126116">
    <property type="protein sequence ID" value="WHZ57816.1"/>
    <property type="molecule type" value="Genomic_DNA"/>
</dbReference>
<sequence>MSKSKGLIVAAMILLCVCAGWASGFVNAENGLINVKDYGAVGDGNTNDTAAIKKALYYGKNKTVYFPEGTYLITDTLTVKENTEVYGTDAVIKANGAGDTMFRIYGDNITIHDLTIDGNLTFLRGMTVMNGTGNLKVTDVLLTHFSQPDHSKMSTSTPIAIRIEGGVQDALFDHLTIKHVYAKNMTSNVGWNHKVARGILISPALSSQPASKNITIQHSLISEIGPKDDGDGIVVQGFQNDVQVTIKHNTFEKNHKRAIKIQSPGAVIANNHIRNSFHQNNFYDTYKETNEYDMWSAISVYSDNVEITENTIGGIGRYSAAIDIAGGNHIKVINNSVASRESSQSTDLIRINKGYDGTNQFSNISIKDNSLKNGRYGINVAAEVKQLTLSGNTYNNVDRLTSNGIQAR</sequence>
<evidence type="ECO:0000313" key="2">
    <source>
        <dbReference type="Proteomes" id="UP001226091"/>
    </source>
</evidence>
<accession>A0ACD4RBE3</accession>
<proteinExistence type="predicted"/>
<organism evidence="1 2">
    <name type="scientific">Metabacillus hrfriensis</name>
    <dbReference type="NCBI Taxonomy" id="3048891"/>
    <lineage>
        <taxon>Bacteria</taxon>
        <taxon>Bacillati</taxon>
        <taxon>Bacillota</taxon>
        <taxon>Bacilli</taxon>
        <taxon>Bacillales</taxon>
        <taxon>Bacillaceae</taxon>
        <taxon>Metabacillus</taxon>
    </lineage>
</organism>
<gene>
    <name evidence="1" type="ORF">QLQ22_24790</name>
</gene>
<protein>
    <submittedName>
        <fullName evidence="1">Glycoside hydrolase family 55 protein</fullName>
    </submittedName>
</protein>
<dbReference type="Proteomes" id="UP001226091">
    <property type="component" value="Chromosome"/>
</dbReference>
<keyword evidence="2" id="KW-1185">Reference proteome</keyword>
<keyword evidence="1" id="KW-0378">Hydrolase</keyword>
<evidence type="ECO:0000313" key="1">
    <source>
        <dbReference type="EMBL" id="WHZ57816.1"/>
    </source>
</evidence>